<dbReference type="EMBL" id="JAPMOS010000005">
    <property type="protein sequence ID" value="KAJ4461834.1"/>
    <property type="molecule type" value="Genomic_DNA"/>
</dbReference>
<accession>A0ABQ8URS9</accession>
<feature type="transmembrane region" description="Helical" evidence="1">
    <location>
        <begin position="631"/>
        <end position="659"/>
    </location>
</feature>
<evidence type="ECO:0000256" key="1">
    <source>
        <dbReference type="SAM" id="Phobius"/>
    </source>
</evidence>
<evidence type="ECO:0000313" key="3">
    <source>
        <dbReference type="Proteomes" id="UP001141327"/>
    </source>
</evidence>
<keyword evidence="1" id="KW-0472">Membrane</keyword>
<keyword evidence="1" id="KW-0812">Transmembrane</keyword>
<keyword evidence="3" id="KW-1185">Reference proteome</keyword>
<proteinExistence type="predicted"/>
<name>A0ABQ8URS9_9EUKA</name>
<protein>
    <submittedName>
        <fullName evidence="2">Uncharacterized protein</fullName>
    </submittedName>
</protein>
<organism evidence="2 3">
    <name type="scientific">Paratrimastix pyriformis</name>
    <dbReference type="NCBI Taxonomy" id="342808"/>
    <lineage>
        <taxon>Eukaryota</taxon>
        <taxon>Metamonada</taxon>
        <taxon>Preaxostyla</taxon>
        <taxon>Paratrimastigidae</taxon>
        <taxon>Paratrimastix</taxon>
    </lineage>
</organism>
<sequence>MPTLTTRSGYFESSYCPEGNDICSWAMIGNMTCNEAIRLTLTNAADSAILVFTSLDEEHREYARRPQTLVWHVIADCKGLKVEWKQSSGFFGASYEVVPMTVTVTGDNSRLSTPAVQDTNSVVTVSPFPSIYTSVRVTVTYQADGRRIASTLSPVFDVENARIDLYVDPNNYPEGTYTLEVSSAFSGRTLTAASGPFEVKQRLLTVSSAIDQLPGTAGWPRSLGRTELKVEVVDVDTGALVKLIDSATNATHEFGGLGFTLHDGVITLGQRVAARVSSIVDASYAATSATYTVVAGGVTELSVYDERLYVHWVGIPASHFPSMSLELRHPQTGARWLAANNATVTGSSFSTTRPCLFGGSGWDVYVTAYSNRTGEGSYVIATSSTRAKQLPYGLAPTQAGALAAGQPFGVSWTYKGTADVLEISLHAPNGSLVAAISDVHVDQVSSMSLPTQADLPTSTAYTLRYRTTAFGAPYEWSTQASLSREEDALSYCDVPSANLVDSQRTLRGKAGPFLRGCKWVVDVPVPDWHQANATSALLLIVRSTPTTAGALRIYDGNTTASRLMYRSAPGETPTLGTSAPQALVIFTPTDSADSCSVEVLACDTHGESLRTASLSPSPSSVRAVCGYSSTWWPYVVGGVVGGVGLVVIVVGIILCCCCCRRSPSSKTQAPPASGMVSPISMSENPMLAAAKSPMSAAAIHEAL</sequence>
<keyword evidence="1" id="KW-1133">Transmembrane helix</keyword>
<comment type="caution">
    <text evidence="2">The sequence shown here is derived from an EMBL/GenBank/DDBJ whole genome shotgun (WGS) entry which is preliminary data.</text>
</comment>
<reference evidence="2" key="1">
    <citation type="journal article" date="2022" name="bioRxiv">
        <title>Genomics of Preaxostyla Flagellates Illuminates Evolutionary Transitions and the Path Towards Mitochondrial Loss.</title>
        <authorList>
            <person name="Novak L.V.F."/>
            <person name="Treitli S.C."/>
            <person name="Pyrih J."/>
            <person name="Halakuc P."/>
            <person name="Pipaliya S.V."/>
            <person name="Vacek V."/>
            <person name="Brzon O."/>
            <person name="Soukal P."/>
            <person name="Eme L."/>
            <person name="Dacks J.B."/>
            <person name="Karnkowska A."/>
            <person name="Elias M."/>
            <person name="Hampl V."/>
        </authorList>
    </citation>
    <scope>NUCLEOTIDE SEQUENCE</scope>
    <source>
        <strain evidence="2">RCP-MX</strain>
    </source>
</reference>
<dbReference type="Proteomes" id="UP001141327">
    <property type="component" value="Unassembled WGS sequence"/>
</dbReference>
<gene>
    <name evidence="2" type="ORF">PAPYR_1508</name>
</gene>
<evidence type="ECO:0000313" key="2">
    <source>
        <dbReference type="EMBL" id="KAJ4461834.1"/>
    </source>
</evidence>